<evidence type="ECO:0000256" key="3">
    <source>
        <dbReference type="ARBA" id="ARBA00023163"/>
    </source>
</evidence>
<sequence>MSAATTATDVRRHILEVAHPLFLRKGFTAVGLSEVLAAAQVPKGSFYHYFGSKEAFGEAVLEVYFAEYLGRMDALLSQPGSGAQRVIAFFNDWLDSQTGEESQSRCPVVKLGAEVCDLSESMRAALARGTRGVIDRLARSIEAGRLDGSLAGLADASDSQATAVALYQSWLGASLLAKIARDRSGLDMAMASTRERLGLAQDTLRDA</sequence>
<dbReference type="InterPro" id="IPR009057">
    <property type="entry name" value="Homeodomain-like_sf"/>
</dbReference>
<evidence type="ECO:0000256" key="2">
    <source>
        <dbReference type="ARBA" id="ARBA00023125"/>
    </source>
</evidence>
<dbReference type="InterPro" id="IPR011075">
    <property type="entry name" value="TetR_C"/>
</dbReference>
<dbReference type="PROSITE" id="PS50977">
    <property type="entry name" value="HTH_TETR_2"/>
    <property type="match status" value="1"/>
</dbReference>
<protein>
    <submittedName>
        <fullName evidence="6">NemR DNA binding transcriptional repressor</fullName>
    </submittedName>
</protein>
<dbReference type="KEGG" id="lab:LA76x_0635"/>
<organism evidence="6 7">
    <name type="scientific">Lysobacter antibioticus</name>
    <dbReference type="NCBI Taxonomy" id="84531"/>
    <lineage>
        <taxon>Bacteria</taxon>
        <taxon>Pseudomonadati</taxon>
        <taxon>Pseudomonadota</taxon>
        <taxon>Gammaproteobacteria</taxon>
        <taxon>Lysobacterales</taxon>
        <taxon>Lysobacteraceae</taxon>
        <taxon>Lysobacter</taxon>
    </lineage>
</organism>
<dbReference type="Proteomes" id="UP000060787">
    <property type="component" value="Chromosome"/>
</dbReference>
<keyword evidence="7" id="KW-1185">Reference proteome</keyword>
<keyword evidence="3" id="KW-0804">Transcription</keyword>
<dbReference type="SUPFAM" id="SSF48498">
    <property type="entry name" value="Tetracyclin repressor-like, C-terminal domain"/>
    <property type="match status" value="1"/>
</dbReference>
<dbReference type="PRINTS" id="PR00455">
    <property type="entry name" value="HTHTETR"/>
</dbReference>
<dbReference type="InterPro" id="IPR036271">
    <property type="entry name" value="Tet_transcr_reg_TetR-rel_C_sf"/>
</dbReference>
<evidence type="ECO:0000256" key="4">
    <source>
        <dbReference type="PROSITE-ProRule" id="PRU00335"/>
    </source>
</evidence>
<feature type="domain" description="HTH tetR-type" evidence="5">
    <location>
        <begin position="8"/>
        <end position="68"/>
    </location>
</feature>
<dbReference type="PATRIC" id="fig|84531.8.peg.662"/>
<feature type="DNA-binding region" description="H-T-H motif" evidence="4">
    <location>
        <begin position="31"/>
        <end position="50"/>
    </location>
</feature>
<proteinExistence type="predicted"/>
<dbReference type="PANTHER" id="PTHR47506">
    <property type="entry name" value="TRANSCRIPTIONAL REGULATORY PROTEIN"/>
    <property type="match status" value="1"/>
</dbReference>
<dbReference type="STRING" id="84531.LA76x_0635"/>
<keyword evidence="2 4" id="KW-0238">DNA-binding</keyword>
<dbReference type="SUPFAM" id="SSF46689">
    <property type="entry name" value="Homeodomain-like"/>
    <property type="match status" value="1"/>
</dbReference>
<accession>A0A0S2F5I6</accession>
<dbReference type="EMBL" id="CP011129">
    <property type="protein sequence ID" value="ALN78796.1"/>
    <property type="molecule type" value="Genomic_DNA"/>
</dbReference>
<dbReference type="eggNOG" id="COG1309">
    <property type="taxonomic scope" value="Bacteria"/>
</dbReference>
<dbReference type="GO" id="GO:0003677">
    <property type="term" value="F:DNA binding"/>
    <property type="evidence" value="ECO:0007669"/>
    <property type="project" value="UniProtKB-UniRule"/>
</dbReference>
<name>A0A0S2F5I6_LYSAN</name>
<keyword evidence="1" id="KW-0805">Transcription regulation</keyword>
<dbReference type="InterPro" id="IPR001647">
    <property type="entry name" value="HTH_TetR"/>
</dbReference>
<evidence type="ECO:0000313" key="6">
    <source>
        <dbReference type="EMBL" id="ALN78796.1"/>
    </source>
</evidence>
<dbReference type="RefSeq" id="WP_057916544.1">
    <property type="nucleotide sequence ID" value="NZ_CP011129.1"/>
</dbReference>
<evidence type="ECO:0000259" key="5">
    <source>
        <dbReference type="PROSITE" id="PS50977"/>
    </source>
</evidence>
<gene>
    <name evidence="6" type="primary">ydhM</name>
    <name evidence="6" type="ORF">LA76x_0635</name>
</gene>
<dbReference type="Pfam" id="PF00440">
    <property type="entry name" value="TetR_N"/>
    <property type="match status" value="1"/>
</dbReference>
<evidence type="ECO:0000256" key="1">
    <source>
        <dbReference type="ARBA" id="ARBA00023015"/>
    </source>
</evidence>
<dbReference type="PANTHER" id="PTHR47506:SF6">
    <property type="entry name" value="HTH-TYPE TRANSCRIPTIONAL REPRESSOR NEMR"/>
    <property type="match status" value="1"/>
</dbReference>
<dbReference type="AlphaFoldDB" id="A0A0S2F5I6"/>
<dbReference type="Gene3D" id="1.10.357.10">
    <property type="entry name" value="Tetracycline Repressor, domain 2"/>
    <property type="match status" value="1"/>
</dbReference>
<evidence type="ECO:0000313" key="7">
    <source>
        <dbReference type="Proteomes" id="UP000060787"/>
    </source>
</evidence>
<dbReference type="Pfam" id="PF16925">
    <property type="entry name" value="TetR_C_13"/>
    <property type="match status" value="1"/>
</dbReference>
<reference evidence="6 7" key="1">
    <citation type="journal article" date="2015" name="BMC Genomics">
        <title>Comparative genomics and metabolic profiling of the genus Lysobacter.</title>
        <authorList>
            <person name="de Bruijn I."/>
            <person name="Cheng X."/>
            <person name="de Jager V."/>
            <person name="Exposito R.G."/>
            <person name="Watrous J."/>
            <person name="Patel N."/>
            <person name="Postma J."/>
            <person name="Dorrestein P.C."/>
            <person name="Kobayashi D."/>
            <person name="Raaijmakers J.M."/>
        </authorList>
    </citation>
    <scope>NUCLEOTIDE SEQUENCE [LARGE SCALE GENOMIC DNA]</scope>
    <source>
        <strain evidence="6 7">76</strain>
    </source>
</reference>